<dbReference type="CDD" id="cd00293">
    <property type="entry name" value="USP-like"/>
    <property type="match status" value="2"/>
</dbReference>
<proteinExistence type="inferred from homology"/>
<dbReference type="InterPro" id="IPR006015">
    <property type="entry name" value="Universal_stress_UspA"/>
</dbReference>
<dbReference type="Pfam" id="PF00582">
    <property type="entry name" value="Usp"/>
    <property type="match status" value="2"/>
</dbReference>
<gene>
    <name evidence="3" type="ORF">GFER_16435</name>
</gene>
<dbReference type="PANTHER" id="PTHR46268">
    <property type="entry name" value="STRESS RESPONSE PROTEIN NHAX"/>
    <property type="match status" value="1"/>
</dbReference>
<sequence>MFNPFIVATDLSPASSAMTDCLKGLKDFGAGDCLLLQCLSFSHAASTAYSYKTESLDELMEKQKKNLEEQGFNVETRIVVGSAKREINRIAVKENYDLIVLGAQGHSLAEEKIIGGVAFGVINKTEKPVLVVPVEKSGEDSACLPFENCGFSEHVLFATDFSEMADNAFNSLKQLVAEGVKKLTLIHVQDKVKLEQHLKDRLEEFNEHDRGRLADLRKTLLKKSPSLQVNTEVCYGITHEEICRLIKEHDAKMAVMGTQGRGFVREIFLGSVSHNVVRNSPVPVLLIPMRN</sequence>
<dbReference type="InterPro" id="IPR006016">
    <property type="entry name" value="UspA"/>
</dbReference>
<dbReference type="Gene3D" id="3.40.50.620">
    <property type="entry name" value="HUPs"/>
    <property type="match status" value="2"/>
</dbReference>
<evidence type="ECO:0000313" key="3">
    <source>
        <dbReference type="EMBL" id="KIH75529.1"/>
    </source>
</evidence>
<dbReference type="PRINTS" id="PR01438">
    <property type="entry name" value="UNVRSLSTRESS"/>
</dbReference>
<dbReference type="AlphaFoldDB" id="A0A0C2DQ68"/>
<dbReference type="Proteomes" id="UP000035068">
    <property type="component" value="Unassembled WGS sequence"/>
</dbReference>
<accession>A0A0C2DQ68</accession>
<protein>
    <recommendedName>
        <fullName evidence="2">UspA domain-containing protein</fullName>
    </recommendedName>
</protein>
<feature type="domain" description="UspA" evidence="2">
    <location>
        <begin position="1"/>
        <end position="133"/>
    </location>
</feature>
<dbReference type="InterPro" id="IPR014729">
    <property type="entry name" value="Rossmann-like_a/b/a_fold"/>
</dbReference>
<comment type="similarity">
    <text evidence="1">Belongs to the universal stress protein A family.</text>
</comment>
<dbReference type="SUPFAM" id="SSF52402">
    <property type="entry name" value="Adenine nucleotide alpha hydrolases-like"/>
    <property type="match status" value="2"/>
</dbReference>
<organism evidence="3 4">
    <name type="scientific">Geoalkalibacter ferrihydriticus DSM 17813</name>
    <dbReference type="NCBI Taxonomy" id="1121915"/>
    <lineage>
        <taxon>Bacteria</taxon>
        <taxon>Pseudomonadati</taxon>
        <taxon>Thermodesulfobacteriota</taxon>
        <taxon>Desulfuromonadia</taxon>
        <taxon>Desulfuromonadales</taxon>
        <taxon>Geoalkalibacteraceae</taxon>
        <taxon>Geoalkalibacter</taxon>
    </lineage>
</organism>
<feature type="domain" description="UspA" evidence="2">
    <location>
        <begin position="153"/>
        <end position="288"/>
    </location>
</feature>
<name>A0A0C2DQ68_9BACT</name>
<evidence type="ECO:0000259" key="2">
    <source>
        <dbReference type="Pfam" id="PF00582"/>
    </source>
</evidence>
<evidence type="ECO:0000313" key="4">
    <source>
        <dbReference type="Proteomes" id="UP000035068"/>
    </source>
</evidence>
<reference evidence="3 4" key="1">
    <citation type="submission" date="2014-12" db="EMBL/GenBank/DDBJ databases">
        <title>Genomes of Geoalkalibacter ferrihydriticus and Geoalkalibacter subterraneus, two haloalkaliphilic metal-reducing members of the Geobacteraceae.</title>
        <authorList>
            <person name="Badalamenti J.P."/>
            <person name="Torres C.I."/>
            <person name="Krajmalnik-Brown R."/>
            <person name="Bond D.R."/>
        </authorList>
    </citation>
    <scope>NUCLEOTIDE SEQUENCE [LARGE SCALE GENOMIC DNA]</scope>
    <source>
        <strain evidence="3 4">DSM 17813</strain>
    </source>
</reference>
<evidence type="ECO:0000256" key="1">
    <source>
        <dbReference type="ARBA" id="ARBA00008791"/>
    </source>
</evidence>
<comment type="caution">
    <text evidence="3">The sequence shown here is derived from an EMBL/GenBank/DDBJ whole genome shotgun (WGS) entry which is preliminary data.</text>
</comment>
<dbReference type="RefSeq" id="WP_040101107.1">
    <property type="nucleotide sequence ID" value="NZ_JWJD01000010.1"/>
</dbReference>
<dbReference type="PANTHER" id="PTHR46268:SF26">
    <property type="entry name" value="UNIVERSAL STRESS PROTEIN MJ0577"/>
    <property type="match status" value="1"/>
</dbReference>
<keyword evidence="4" id="KW-1185">Reference proteome</keyword>
<dbReference type="EMBL" id="JWJD01000010">
    <property type="protein sequence ID" value="KIH75529.1"/>
    <property type="molecule type" value="Genomic_DNA"/>
</dbReference>